<feature type="transmembrane region" description="Helical" evidence="8">
    <location>
        <begin position="283"/>
        <end position="302"/>
    </location>
</feature>
<feature type="transmembrane region" description="Helical" evidence="8">
    <location>
        <begin position="75"/>
        <end position="98"/>
    </location>
</feature>
<evidence type="ECO:0000313" key="10">
    <source>
        <dbReference type="EMBL" id="SHG64412.1"/>
    </source>
</evidence>
<protein>
    <submittedName>
        <fullName evidence="10">Permease of the drug/metabolite transporter (DMT) superfamily</fullName>
    </submittedName>
</protein>
<name>A0A1M5LH03_STRHI</name>
<reference evidence="10 11" key="1">
    <citation type="submission" date="2016-11" db="EMBL/GenBank/DDBJ databases">
        <authorList>
            <person name="Jaros S."/>
            <person name="Januszkiewicz K."/>
            <person name="Wedrychowicz H."/>
        </authorList>
    </citation>
    <scope>NUCLEOTIDE SEQUENCE [LARGE SCALE GENOMIC DNA]</scope>
    <source>
        <strain evidence="10 11">DSM 44523</strain>
    </source>
</reference>
<feature type="transmembrane region" description="Helical" evidence="8">
    <location>
        <begin position="12"/>
        <end position="34"/>
    </location>
</feature>
<feature type="transmembrane region" description="Helical" evidence="8">
    <location>
        <begin position="259"/>
        <end position="277"/>
    </location>
</feature>
<evidence type="ECO:0000256" key="5">
    <source>
        <dbReference type="ARBA" id="ARBA00022989"/>
    </source>
</evidence>
<keyword evidence="11" id="KW-1185">Reference proteome</keyword>
<feature type="transmembrane region" description="Helical" evidence="8">
    <location>
        <begin position="229"/>
        <end position="247"/>
    </location>
</feature>
<evidence type="ECO:0000256" key="1">
    <source>
        <dbReference type="ARBA" id="ARBA00004651"/>
    </source>
</evidence>
<dbReference type="InterPro" id="IPR000620">
    <property type="entry name" value="EamA_dom"/>
</dbReference>
<dbReference type="InterPro" id="IPR037185">
    <property type="entry name" value="EmrE-like"/>
</dbReference>
<feature type="domain" description="EamA" evidence="9">
    <location>
        <begin position="165"/>
        <end position="297"/>
    </location>
</feature>
<keyword evidence="4 8" id="KW-0812">Transmembrane</keyword>
<feature type="transmembrane region" description="Helical" evidence="8">
    <location>
        <begin position="46"/>
        <end position="63"/>
    </location>
</feature>
<keyword evidence="3" id="KW-1003">Cell membrane</keyword>
<organism evidence="10 11">
    <name type="scientific">Streptoalloteichus hindustanus</name>
    <dbReference type="NCBI Taxonomy" id="2017"/>
    <lineage>
        <taxon>Bacteria</taxon>
        <taxon>Bacillati</taxon>
        <taxon>Actinomycetota</taxon>
        <taxon>Actinomycetes</taxon>
        <taxon>Pseudonocardiales</taxon>
        <taxon>Pseudonocardiaceae</taxon>
        <taxon>Streptoalloteichus</taxon>
    </lineage>
</organism>
<dbReference type="Proteomes" id="UP000184501">
    <property type="component" value="Unassembled WGS sequence"/>
</dbReference>
<evidence type="ECO:0000256" key="8">
    <source>
        <dbReference type="SAM" id="Phobius"/>
    </source>
</evidence>
<dbReference type="EMBL" id="FQVN01000011">
    <property type="protein sequence ID" value="SHG64412.1"/>
    <property type="molecule type" value="Genomic_DNA"/>
</dbReference>
<dbReference type="AlphaFoldDB" id="A0A1M5LH03"/>
<keyword evidence="6 8" id="KW-0472">Membrane</keyword>
<feature type="transmembrane region" description="Helical" evidence="8">
    <location>
        <begin position="198"/>
        <end position="217"/>
    </location>
</feature>
<feature type="region of interest" description="Disordered" evidence="7">
    <location>
        <begin position="305"/>
        <end position="339"/>
    </location>
</feature>
<dbReference type="PANTHER" id="PTHR42920">
    <property type="entry name" value="OS03G0707200 PROTEIN-RELATED"/>
    <property type="match status" value="1"/>
</dbReference>
<evidence type="ECO:0000313" key="11">
    <source>
        <dbReference type="Proteomes" id="UP000184501"/>
    </source>
</evidence>
<evidence type="ECO:0000259" key="9">
    <source>
        <dbReference type="Pfam" id="PF00892"/>
    </source>
</evidence>
<accession>A0A1M5LH03</accession>
<gene>
    <name evidence="10" type="ORF">SAMN05444320_111114</name>
</gene>
<comment type="similarity">
    <text evidence="2">Belongs to the EamA transporter family.</text>
</comment>
<evidence type="ECO:0000256" key="3">
    <source>
        <dbReference type="ARBA" id="ARBA00022475"/>
    </source>
</evidence>
<evidence type="ECO:0000256" key="7">
    <source>
        <dbReference type="SAM" id="MobiDB-lite"/>
    </source>
</evidence>
<dbReference type="PANTHER" id="PTHR42920:SF14">
    <property type="entry name" value="TRANSPORTER, DRUG_METABOLITE EXPORTER FAMILY"/>
    <property type="match status" value="1"/>
</dbReference>
<feature type="domain" description="EamA" evidence="9">
    <location>
        <begin position="14"/>
        <end position="147"/>
    </location>
</feature>
<dbReference type="SUPFAM" id="SSF103481">
    <property type="entry name" value="Multidrug resistance efflux transporter EmrE"/>
    <property type="match status" value="1"/>
</dbReference>
<evidence type="ECO:0000256" key="2">
    <source>
        <dbReference type="ARBA" id="ARBA00007362"/>
    </source>
</evidence>
<keyword evidence="5 8" id="KW-1133">Transmembrane helix</keyword>
<comment type="subcellular location">
    <subcellularLocation>
        <location evidence="1">Cell membrane</location>
        <topology evidence="1">Multi-pass membrane protein</topology>
    </subcellularLocation>
</comment>
<feature type="compositionally biased region" description="Basic and acidic residues" evidence="7">
    <location>
        <begin position="317"/>
        <end position="328"/>
    </location>
</feature>
<dbReference type="InterPro" id="IPR051258">
    <property type="entry name" value="Diverse_Substrate_Transporter"/>
</dbReference>
<evidence type="ECO:0000256" key="6">
    <source>
        <dbReference type="ARBA" id="ARBA00023136"/>
    </source>
</evidence>
<dbReference type="GO" id="GO:0005886">
    <property type="term" value="C:plasma membrane"/>
    <property type="evidence" value="ECO:0007669"/>
    <property type="project" value="UniProtKB-SubCell"/>
</dbReference>
<proteinExistence type="inferred from homology"/>
<dbReference type="Pfam" id="PF00892">
    <property type="entry name" value="EamA"/>
    <property type="match status" value="2"/>
</dbReference>
<feature type="transmembrane region" description="Helical" evidence="8">
    <location>
        <begin position="154"/>
        <end position="177"/>
    </location>
</feature>
<feature type="transmembrane region" description="Helical" evidence="8">
    <location>
        <begin position="131"/>
        <end position="148"/>
    </location>
</feature>
<evidence type="ECO:0000256" key="4">
    <source>
        <dbReference type="ARBA" id="ARBA00022692"/>
    </source>
</evidence>
<sequence>MFDVRRMTKGRPAGVVLAATTAMTWGGLFVVSAGVLPELDVVHMTLVRYLFSALLTAALLLAVEGRRAFRTDGRGLLLFVLGSIGYAGYNVAALSMIGPLPAQSVSVLVATMPLVATAVSWAAGGGRPRPVLGAAALLALLGVATVLGRGAPLAVLDGAVGLPAVVVLFGVLSWVVFTRGANRFPDWSPLRYTALTQFGGVVTLMLVTVVAEAAGWVETPRLSTYLHHWPALLYMTVPASVYAVLAWNSATRRLGPPTTSLFITLVPVTALTVTALGGVPVTAGQLVGVALVLAALVAGVLGGTRRPATTPSAPAPRPEEVPKKKVPEEVPATASGGVG</sequence>
<feature type="transmembrane region" description="Helical" evidence="8">
    <location>
        <begin position="104"/>
        <end position="124"/>
    </location>
</feature>